<evidence type="ECO:0000313" key="3">
    <source>
        <dbReference type="Proteomes" id="UP000501989"/>
    </source>
</evidence>
<dbReference type="KEGG" id="pgg:FX982_03825"/>
<organism evidence="2 3">
    <name type="scientific">Pseudomonas graminis</name>
    <dbReference type="NCBI Taxonomy" id="158627"/>
    <lineage>
        <taxon>Bacteria</taxon>
        <taxon>Pseudomonadati</taxon>
        <taxon>Pseudomonadota</taxon>
        <taxon>Gammaproteobacteria</taxon>
        <taxon>Pseudomonadales</taxon>
        <taxon>Pseudomonadaceae</taxon>
        <taxon>Pseudomonas</taxon>
    </lineage>
</organism>
<keyword evidence="3" id="KW-1185">Reference proteome</keyword>
<dbReference type="RefSeq" id="WP_254074821.1">
    <property type="nucleotide sequence ID" value="NZ_CP053746.1"/>
</dbReference>
<reference evidence="3" key="1">
    <citation type="submission" date="2019-12" db="EMBL/GenBank/DDBJ databases">
        <title>Endophytic bacteria associated with Panax ginseng seedlings.</title>
        <authorList>
            <person name="Park J.M."/>
            <person name="Shin R."/>
            <person name="Jo S.H."/>
        </authorList>
    </citation>
    <scope>NUCLEOTIDE SEQUENCE [LARGE SCALE GENOMIC DNA]</scope>
    <source>
        <strain evidence="3">PgKB30</strain>
    </source>
</reference>
<dbReference type="AlphaFoldDB" id="A0A6M8MSC7"/>
<dbReference type="Pfam" id="PF21882">
    <property type="entry name" value="Gp53-like_C"/>
    <property type="match status" value="1"/>
</dbReference>
<dbReference type="EMBL" id="CP053746">
    <property type="protein sequence ID" value="QKF52833.1"/>
    <property type="molecule type" value="Genomic_DNA"/>
</dbReference>
<accession>A0A6M8MSC7</accession>
<sequence>MPWYKDGTVSVVQNSNAVTGSGTAFIANSRVGDAFLGPDGHWYEVTNIASDTALAISPNYLGPTTGAGKYALAPMQGYVKDSADALRALVNEFGFKLAALGSTGNYDTLPVAKGGTGGSDAPNARVNLGLGSVAVENIVPVAKGGTGGSDAANARDNLGLGSVAVENIVPVAKGGTGGNTPLAARTGLGLGAAAVAAILGTMTLGGNEALFQLVSNRNGRALKFPDGTMICIGPVPNFYAAANQSTVKNVTFPVPFFSDQYCLTAVGTPVANVDTYGFIYANARSESSAGLVWRNGAQAQTISAGFFMAIGRWF</sequence>
<proteinExistence type="predicted"/>
<dbReference type="InterPro" id="IPR054075">
    <property type="entry name" value="Gp53-like_C"/>
</dbReference>
<feature type="domain" description="Putative tail fiber protein gp53-like C-terminal" evidence="1">
    <location>
        <begin position="223"/>
        <end position="312"/>
    </location>
</feature>
<dbReference type="Proteomes" id="UP000501989">
    <property type="component" value="Chromosome"/>
</dbReference>
<gene>
    <name evidence="2" type="ORF">FX982_03825</name>
</gene>
<protein>
    <recommendedName>
        <fullName evidence="1">Putative tail fiber protein gp53-like C-terminal domain-containing protein</fullName>
    </recommendedName>
</protein>
<evidence type="ECO:0000259" key="1">
    <source>
        <dbReference type="Pfam" id="PF21882"/>
    </source>
</evidence>
<name>A0A6M8MSC7_9PSED</name>
<evidence type="ECO:0000313" key="2">
    <source>
        <dbReference type="EMBL" id="QKF52833.1"/>
    </source>
</evidence>